<dbReference type="EMBL" id="CM016762">
    <property type="protein sequence ID" value="TMS33269.1"/>
    <property type="molecule type" value="Genomic_DNA"/>
</dbReference>
<feature type="compositionally biased region" description="Polar residues" evidence="1">
    <location>
        <begin position="141"/>
        <end position="151"/>
    </location>
</feature>
<proteinExistence type="predicted"/>
<organism evidence="2 3">
    <name type="scientific">Steinernema carpocapsae</name>
    <name type="common">Entomopathogenic nematode</name>
    <dbReference type="NCBI Taxonomy" id="34508"/>
    <lineage>
        <taxon>Eukaryota</taxon>
        <taxon>Metazoa</taxon>
        <taxon>Ecdysozoa</taxon>
        <taxon>Nematoda</taxon>
        <taxon>Chromadorea</taxon>
        <taxon>Rhabditida</taxon>
        <taxon>Tylenchina</taxon>
        <taxon>Panagrolaimomorpha</taxon>
        <taxon>Strongyloidoidea</taxon>
        <taxon>Steinernematidae</taxon>
        <taxon>Steinernema</taxon>
    </lineage>
</organism>
<reference evidence="2 3" key="1">
    <citation type="journal article" date="2015" name="Genome Biol.">
        <title>Comparative genomics of Steinernema reveals deeply conserved gene regulatory networks.</title>
        <authorList>
            <person name="Dillman A.R."/>
            <person name="Macchietto M."/>
            <person name="Porter C.F."/>
            <person name="Rogers A."/>
            <person name="Williams B."/>
            <person name="Antoshechkin I."/>
            <person name="Lee M.M."/>
            <person name="Goodwin Z."/>
            <person name="Lu X."/>
            <person name="Lewis E.E."/>
            <person name="Goodrich-Blair H."/>
            <person name="Stock S.P."/>
            <person name="Adams B.J."/>
            <person name="Sternberg P.W."/>
            <person name="Mortazavi A."/>
        </authorList>
    </citation>
    <scope>NUCLEOTIDE SEQUENCE [LARGE SCALE GENOMIC DNA]</scope>
    <source>
        <strain evidence="2 3">ALL</strain>
    </source>
</reference>
<dbReference type="AlphaFoldDB" id="A0A4U8UL40"/>
<evidence type="ECO:0000313" key="3">
    <source>
        <dbReference type="Proteomes" id="UP000298663"/>
    </source>
</evidence>
<dbReference type="EMBL" id="AZBU02000001">
    <property type="protein sequence ID" value="TMS33269.1"/>
    <property type="molecule type" value="Genomic_DNA"/>
</dbReference>
<feature type="compositionally biased region" description="Basic and acidic residues" evidence="1">
    <location>
        <begin position="34"/>
        <end position="61"/>
    </location>
</feature>
<gene>
    <name evidence="2" type="ORF">L596_001028</name>
</gene>
<evidence type="ECO:0000256" key="1">
    <source>
        <dbReference type="SAM" id="MobiDB-lite"/>
    </source>
</evidence>
<feature type="region of interest" description="Disordered" evidence="1">
    <location>
        <begin position="128"/>
        <end position="151"/>
    </location>
</feature>
<evidence type="ECO:0000313" key="2">
    <source>
        <dbReference type="EMBL" id="TMS33269.1"/>
    </source>
</evidence>
<comment type="caution">
    <text evidence="2">The sequence shown here is derived from an EMBL/GenBank/DDBJ whole genome shotgun (WGS) entry which is preliminary data.</text>
</comment>
<name>A0A4U8UL40_STECR</name>
<dbReference type="Proteomes" id="UP000298663">
    <property type="component" value="Chromosome X"/>
</dbReference>
<keyword evidence="3" id="KW-1185">Reference proteome</keyword>
<feature type="region of interest" description="Disordered" evidence="1">
    <location>
        <begin position="1"/>
        <end position="61"/>
    </location>
</feature>
<protein>
    <submittedName>
        <fullName evidence="2">Uncharacterized protein</fullName>
    </submittedName>
</protein>
<sequence length="151" mass="16934">MEIDHLNAYSKSQNQVLGAKGDKDAQDLKIFIKTSEKRSKRSPERRPTDARDPQRPKGFEEAERTLRACRASGLLTVTPKAILASKDDDCKKLATQATWTTQNHRFPHTFEGPRDISNKTIKMIERVGGHPDDVGGRLATQKITQNPAKLN</sequence>
<accession>A0A4U8UL40</accession>
<reference evidence="2 3" key="2">
    <citation type="journal article" date="2019" name="G3 (Bethesda)">
        <title>Hybrid Assembly of the Genome of the Entomopathogenic Nematode Steinernema carpocapsae Identifies the X-Chromosome.</title>
        <authorList>
            <person name="Serra L."/>
            <person name="Macchietto M."/>
            <person name="Macias-Munoz A."/>
            <person name="McGill C.J."/>
            <person name="Rodriguez I.M."/>
            <person name="Rodriguez B."/>
            <person name="Murad R."/>
            <person name="Mortazavi A."/>
        </authorList>
    </citation>
    <scope>NUCLEOTIDE SEQUENCE [LARGE SCALE GENOMIC DNA]</scope>
    <source>
        <strain evidence="2 3">ALL</strain>
    </source>
</reference>